<comment type="caution">
    <text evidence="2">The sequence shown here is derived from an EMBL/GenBank/DDBJ whole genome shotgun (WGS) entry which is preliminary data.</text>
</comment>
<protein>
    <submittedName>
        <fullName evidence="2">Uncharacterized protein</fullName>
    </submittedName>
</protein>
<sequence length="289" mass="30938">MERPTKRSKIGPSPYDENDEETDELEFAPDEINRRRDPGYRLQKCRHLAAVKLKSRFEDIFAKYSKDFTGVADEIDLATGKVVVDNGHLRSLQDSKFDDDDDGGGGAADDPAATVAPASKKQTPKATPCTPQKAKAKPQARPQPKPGCSPGASATPRSVKRSIISLLPDSDSEDELSLGPDAFTPAGSRRMPLFPPFAASRSPASLGRLSPAGSARKSTTKRGLLLVAAAAASSPLRARDAPFPSRLGGVLASLPVRRVQTHTPTGKGARLGWNAWWHGAEVRSGWIPV</sequence>
<dbReference type="PANTHER" id="PTHR15992:SF5">
    <property type="entry name" value="HOLLIDAY JUNCTION RECOGNITION PROTEIN"/>
    <property type="match status" value="1"/>
</dbReference>
<evidence type="ECO:0000313" key="2">
    <source>
        <dbReference type="EMBL" id="KAK2073769.1"/>
    </source>
</evidence>
<dbReference type="InterPro" id="IPR009072">
    <property type="entry name" value="Histone-fold"/>
</dbReference>
<feature type="region of interest" description="Disordered" evidence="1">
    <location>
        <begin position="87"/>
        <end position="189"/>
    </location>
</feature>
<accession>A0AAD9ME51</accession>
<dbReference type="InterPro" id="IPR018465">
    <property type="entry name" value="Scm3/HJURP"/>
</dbReference>
<feature type="compositionally biased region" description="Acidic residues" evidence="1">
    <location>
        <begin position="16"/>
        <end position="29"/>
    </location>
</feature>
<feature type="compositionally biased region" description="Low complexity" evidence="1">
    <location>
        <begin position="120"/>
        <end position="140"/>
    </location>
</feature>
<dbReference type="GO" id="GO:0042393">
    <property type="term" value="F:histone binding"/>
    <property type="evidence" value="ECO:0007669"/>
    <property type="project" value="InterPro"/>
</dbReference>
<gene>
    <name evidence="2" type="ORF">P8C59_008019</name>
</gene>
<dbReference type="EMBL" id="JAQQPM010000007">
    <property type="protein sequence ID" value="KAK2073769.1"/>
    <property type="molecule type" value="Genomic_DNA"/>
</dbReference>
<organism evidence="2 3">
    <name type="scientific">Phyllachora maydis</name>
    <dbReference type="NCBI Taxonomy" id="1825666"/>
    <lineage>
        <taxon>Eukaryota</taxon>
        <taxon>Fungi</taxon>
        <taxon>Dikarya</taxon>
        <taxon>Ascomycota</taxon>
        <taxon>Pezizomycotina</taxon>
        <taxon>Sordariomycetes</taxon>
        <taxon>Sordariomycetidae</taxon>
        <taxon>Phyllachorales</taxon>
        <taxon>Phyllachoraceae</taxon>
        <taxon>Phyllachora</taxon>
    </lineage>
</organism>
<dbReference type="GO" id="GO:0005634">
    <property type="term" value="C:nucleus"/>
    <property type="evidence" value="ECO:0007669"/>
    <property type="project" value="InterPro"/>
</dbReference>
<dbReference type="Pfam" id="PF10384">
    <property type="entry name" value="Scm3"/>
    <property type="match status" value="1"/>
</dbReference>
<proteinExistence type="predicted"/>
<dbReference type="PANTHER" id="PTHR15992">
    <property type="entry name" value="HOLLIDAY JUNCTION RECOGNITION PROTEIN"/>
    <property type="match status" value="1"/>
</dbReference>
<dbReference type="Gene3D" id="1.10.20.10">
    <property type="entry name" value="Histone, subunit A"/>
    <property type="match status" value="1"/>
</dbReference>
<keyword evidence="3" id="KW-1185">Reference proteome</keyword>
<dbReference type="AlphaFoldDB" id="A0AAD9ME51"/>
<feature type="region of interest" description="Disordered" evidence="1">
    <location>
        <begin position="1"/>
        <end position="38"/>
    </location>
</feature>
<reference evidence="2" key="1">
    <citation type="journal article" date="2023" name="Mol. Plant Microbe Interact.">
        <title>Elucidating the Obligate Nature and Biological Capacity of an Invasive Fungal Corn Pathogen.</title>
        <authorList>
            <person name="MacCready J.S."/>
            <person name="Roggenkamp E.M."/>
            <person name="Gdanetz K."/>
            <person name="Chilvers M.I."/>
        </authorList>
    </citation>
    <scope>NUCLEOTIDE SEQUENCE</scope>
    <source>
        <strain evidence="2">PM02</strain>
    </source>
</reference>
<name>A0AAD9ME51_9PEZI</name>
<evidence type="ECO:0000256" key="1">
    <source>
        <dbReference type="SAM" id="MobiDB-lite"/>
    </source>
</evidence>
<dbReference type="GO" id="GO:0046982">
    <property type="term" value="F:protein heterodimerization activity"/>
    <property type="evidence" value="ECO:0007669"/>
    <property type="project" value="InterPro"/>
</dbReference>
<dbReference type="Proteomes" id="UP001217918">
    <property type="component" value="Unassembled WGS sequence"/>
</dbReference>
<feature type="compositionally biased region" description="Basic and acidic residues" evidence="1">
    <location>
        <begin position="87"/>
        <end position="96"/>
    </location>
</feature>
<evidence type="ECO:0000313" key="3">
    <source>
        <dbReference type="Proteomes" id="UP001217918"/>
    </source>
</evidence>
<feature type="region of interest" description="Disordered" evidence="1">
    <location>
        <begin position="199"/>
        <end position="218"/>
    </location>
</feature>